<accession>A0ABU1FJJ6</accession>
<proteinExistence type="predicted"/>
<gene>
    <name evidence="2" type="ORF">RH861_07630</name>
</gene>
<feature type="region of interest" description="Disordered" evidence="1">
    <location>
        <begin position="35"/>
        <end position="60"/>
    </location>
</feature>
<keyword evidence="3" id="KW-1185">Reference proteome</keyword>
<dbReference type="Proteomes" id="UP001260072">
    <property type="component" value="Unassembled WGS sequence"/>
</dbReference>
<protein>
    <submittedName>
        <fullName evidence="2">Uncharacterized protein</fullName>
    </submittedName>
</protein>
<dbReference type="RefSeq" id="WP_310520512.1">
    <property type="nucleotide sequence ID" value="NZ_BAABBS010000002.1"/>
</dbReference>
<name>A0ABU1FJJ6_9MICO</name>
<reference evidence="3" key="1">
    <citation type="submission" date="2023-07" db="EMBL/GenBank/DDBJ databases">
        <title>Description of three actinobacteria isolated from air of manufacturing shop in a pharmaceutical factory.</title>
        <authorList>
            <person name="Zhang D.-F."/>
        </authorList>
    </citation>
    <scope>NUCLEOTIDE SEQUENCE [LARGE SCALE GENOMIC DNA]</scope>
    <source>
        <strain evidence="3">CCTCC AB 2011122</strain>
    </source>
</reference>
<evidence type="ECO:0000313" key="2">
    <source>
        <dbReference type="EMBL" id="MDR5691933.1"/>
    </source>
</evidence>
<dbReference type="EMBL" id="JAVKGS010000002">
    <property type="protein sequence ID" value="MDR5691933.1"/>
    <property type="molecule type" value="Genomic_DNA"/>
</dbReference>
<evidence type="ECO:0000256" key="1">
    <source>
        <dbReference type="SAM" id="MobiDB-lite"/>
    </source>
</evidence>
<feature type="compositionally biased region" description="Low complexity" evidence="1">
    <location>
        <begin position="35"/>
        <end position="44"/>
    </location>
</feature>
<comment type="caution">
    <text evidence="2">The sequence shown here is derived from an EMBL/GenBank/DDBJ whole genome shotgun (WGS) entry which is preliminary data.</text>
</comment>
<sequence>MGRRRHQVEDQRPLGPDDDPYLAYLQWREEREAEAAAARAAAGEPEPEPQEAESVFAGRTGGLRSLIGRLSARRHVNGRD</sequence>
<organism evidence="2 3">
    <name type="scientific">Agromyces indicus</name>
    <dbReference type="NCBI Taxonomy" id="758919"/>
    <lineage>
        <taxon>Bacteria</taxon>
        <taxon>Bacillati</taxon>
        <taxon>Actinomycetota</taxon>
        <taxon>Actinomycetes</taxon>
        <taxon>Micrococcales</taxon>
        <taxon>Microbacteriaceae</taxon>
        <taxon>Agromyces</taxon>
    </lineage>
</organism>
<feature type="region of interest" description="Disordered" evidence="1">
    <location>
        <begin position="1"/>
        <end position="20"/>
    </location>
</feature>
<evidence type="ECO:0000313" key="3">
    <source>
        <dbReference type="Proteomes" id="UP001260072"/>
    </source>
</evidence>